<dbReference type="Proteomes" id="UP000008281">
    <property type="component" value="Unassembled WGS sequence"/>
</dbReference>
<dbReference type="EMBL" id="DS268502">
    <property type="protein sequence ID" value="EFP13116.1"/>
    <property type="molecule type" value="Genomic_DNA"/>
</dbReference>
<dbReference type="GO" id="GO:0005737">
    <property type="term" value="C:cytoplasm"/>
    <property type="evidence" value="ECO:0007669"/>
    <property type="project" value="TreeGrafter"/>
</dbReference>
<dbReference type="RefSeq" id="XP_003098315.2">
    <property type="nucleotide sequence ID" value="XM_003098267.2"/>
</dbReference>
<keyword evidence="3" id="KW-1185">Reference proteome</keyword>
<feature type="transmembrane region" description="Helical" evidence="1">
    <location>
        <begin position="201"/>
        <end position="220"/>
    </location>
</feature>
<sequence>MDDDKVNFAELLQRVPTESWYALFVYILYTAFLALNVYMARAFTTYFPLYIGRVLREFIATFSYCACLYGDEILLHYFGYIGLFAGILLHFSVFQHLNKRNGENLLIIGEEALRMNIYVLDYGLVIVAQISAAFCSRYYALLILDTTLVPVSEICHLKHLFYENDALQPILIIVVLLEFLGGAALHMILRQFQKRIETIAFFYALIFTISHHAVGVFAPHPMIFMSRYAYCSVDMVTEEALLAFLVHNLVPLIGWVFVPIVTRKPTTLRSVWGQRFEEMEGSQAPVNKQGGNNKKRR</sequence>
<feature type="transmembrane region" description="Helical" evidence="1">
    <location>
        <begin position="166"/>
        <end position="189"/>
    </location>
</feature>
<proteinExistence type="predicted"/>
<protein>
    <submittedName>
        <fullName evidence="2">Uncharacterized protein</fullName>
    </submittedName>
</protein>
<keyword evidence="1" id="KW-0472">Membrane</keyword>
<organism evidence="3">
    <name type="scientific">Caenorhabditis remanei</name>
    <name type="common">Caenorhabditis vulgaris</name>
    <dbReference type="NCBI Taxonomy" id="31234"/>
    <lineage>
        <taxon>Eukaryota</taxon>
        <taxon>Metazoa</taxon>
        <taxon>Ecdysozoa</taxon>
        <taxon>Nematoda</taxon>
        <taxon>Chromadorea</taxon>
        <taxon>Rhabditida</taxon>
        <taxon>Rhabditina</taxon>
        <taxon>Rhabditomorpha</taxon>
        <taxon>Rhabditoidea</taxon>
        <taxon>Rhabditidae</taxon>
        <taxon>Peloderinae</taxon>
        <taxon>Caenorhabditis</taxon>
    </lineage>
</organism>
<dbReference type="HOGENOM" id="CLU_079721_0_0_1"/>
<dbReference type="PANTHER" id="PTHR21191">
    <property type="entry name" value="AQUAPORIN"/>
    <property type="match status" value="1"/>
</dbReference>
<reference evidence="2" key="1">
    <citation type="submission" date="2007-07" db="EMBL/GenBank/DDBJ databases">
        <title>PCAP assembly of the Caenorhabditis remanei genome.</title>
        <authorList>
            <consortium name="The Caenorhabditis remanei Sequencing Consortium"/>
            <person name="Wilson R.K."/>
        </authorList>
    </citation>
    <scope>NUCLEOTIDE SEQUENCE [LARGE SCALE GENOMIC DNA]</scope>
    <source>
        <strain evidence="2">PB4641</strain>
    </source>
</reference>
<dbReference type="InParanoid" id="E3MZX6"/>
<feature type="transmembrane region" description="Helical" evidence="1">
    <location>
        <begin position="77"/>
        <end position="97"/>
    </location>
</feature>
<accession>E3MZX6</accession>
<keyword evidence="1" id="KW-0812">Transmembrane</keyword>
<dbReference type="PANTHER" id="PTHR21191:SF16">
    <property type="entry name" value="AQUAPORIN"/>
    <property type="match status" value="1"/>
</dbReference>
<evidence type="ECO:0000313" key="3">
    <source>
        <dbReference type="Proteomes" id="UP000008281"/>
    </source>
</evidence>
<evidence type="ECO:0000256" key="1">
    <source>
        <dbReference type="SAM" id="Phobius"/>
    </source>
</evidence>
<feature type="transmembrane region" description="Helical" evidence="1">
    <location>
        <begin position="240"/>
        <end position="261"/>
    </location>
</feature>
<dbReference type="AlphaFoldDB" id="E3MZX6"/>
<dbReference type="GO" id="GO:0015267">
    <property type="term" value="F:channel activity"/>
    <property type="evidence" value="ECO:0007669"/>
    <property type="project" value="TreeGrafter"/>
</dbReference>
<dbReference type="GeneID" id="9800835"/>
<keyword evidence="1" id="KW-1133">Transmembrane helix</keyword>
<name>E3MZX6_CAERE</name>
<evidence type="ECO:0000313" key="2">
    <source>
        <dbReference type="EMBL" id="EFP13116.1"/>
    </source>
</evidence>
<feature type="transmembrane region" description="Helical" evidence="1">
    <location>
        <begin position="118"/>
        <end position="140"/>
    </location>
</feature>
<feature type="transmembrane region" description="Helical" evidence="1">
    <location>
        <begin position="20"/>
        <end position="38"/>
    </location>
</feature>
<dbReference type="CTD" id="9800835"/>
<dbReference type="KEGG" id="crq:GCK72_004774"/>
<gene>
    <name evidence="2" type="ORF">CRE_07694</name>
</gene>
<dbReference type="InterPro" id="IPR051883">
    <property type="entry name" value="AQP11/12_channel"/>
</dbReference>